<dbReference type="InterPro" id="IPR004839">
    <property type="entry name" value="Aminotransferase_I/II_large"/>
</dbReference>
<sequence length="394" mass="43893">MVSEKMRELGTKKSTIREIFEYGRKRAQEVGEENICDFSLGNPNVPAPDFIKQAVLAIMTEMEPQAVHGYTIAPGNPAVRETLAASINERFGTHFSGRNLFMTAGAAAAITVCFKALAEEGDEFIAFAPFFPEYRCFVESVGANLRVVPAKTEDFQIDFVALEERLSPRTKGVIVNSPNNPSGAVYSEKTIKELAALLRKKQQEYDHPIFLISDEPYREIAYGCEVPYITKYYENTLVCYSYSKSFSLAGERIGYIVVPDETVDFSSVYGAVAGAARVLTHVNAPSLWQLVVARCARLSSDITPYEKNGTMLYEGLVRAGFSCVKPQGAFYLFPRALEADDYAFCERAKKYDLLLVPGTDFGCPGHFRASYCIKEQTIERSLPLFEKLAEEYGI</sequence>
<evidence type="ECO:0000313" key="3">
    <source>
        <dbReference type="EMBL" id="AEC00258.1"/>
    </source>
</evidence>
<dbReference type="SUPFAM" id="SSF53383">
    <property type="entry name" value="PLP-dependent transferases"/>
    <property type="match status" value="1"/>
</dbReference>
<dbReference type="CDD" id="cd00609">
    <property type="entry name" value="AAT_like"/>
    <property type="match status" value="1"/>
</dbReference>
<keyword evidence="6" id="KW-1185">Reference proteome</keyword>
<gene>
    <name evidence="3" type="ordered locus">Selsp_1299</name>
    <name evidence="4" type="ORF">SELSPUOL_00924</name>
</gene>
<dbReference type="Gene3D" id="3.90.1150.10">
    <property type="entry name" value="Aspartate Aminotransferase, domain 1"/>
    <property type="match status" value="2"/>
</dbReference>
<protein>
    <recommendedName>
        <fullName evidence="1">Aminotransferase</fullName>
        <ecNumber evidence="1">2.6.1.-</ecNumber>
    </recommendedName>
</protein>
<dbReference type="Pfam" id="PF00155">
    <property type="entry name" value="Aminotran_1_2"/>
    <property type="match status" value="1"/>
</dbReference>
<evidence type="ECO:0000313" key="5">
    <source>
        <dbReference type="Proteomes" id="UP000003505"/>
    </source>
</evidence>
<dbReference type="STRING" id="546271.Selsp_1299"/>
<keyword evidence="1 4" id="KW-0808">Transferase</keyword>
<dbReference type="InterPro" id="IPR015422">
    <property type="entry name" value="PyrdxlP-dep_Trfase_small"/>
</dbReference>
<dbReference type="InterPro" id="IPR015424">
    <property type="entry name" value="PyrdxlP-dep_Trfase"/>
</dbReference>
<evidence type="ECO:0000256" key="1">
    <source>
        <dbReference type="RuleBase" id="RU000481"/>
    </source>
</evidence>
<dbReference type="Proteomes" id="UP000011124">
    <property type="component" value="Chromosome"/>
</dbReference>
<evidence type="ECO:0000259" key="2">
    <source>
        <dbReference type="Pfam" id="PF00155"/>
    </source>
</evidence>
<proteinExistence type="inferred from homology"/>
<dbReference type="PANTHER" id="PTHR42691">
    <property type="entry name" value="ASPARTATE AMINOTRANSFERASE YHDR-RELATED"/>
    <property type="match status" value="1"/>
</dbReference>
<dbReference type="HOGENOM" id="CLU_017584_4_3_9"/>
<evidence type="ECO:0000313" key="4">
    <source>
        <dbReference type="EMBL" id="EEX77648.1"/>
    </source>
</evidence>
<comment type="cofactor">
    <cofactor evidence="1">
        <name>pyridoxal 5'-phosphate</name>
        <dbReference type="ChEBI" id="CHEBI:597326"/>
    </cofactor>
</comment>
<dbReference type="PANTHER" id="PTHR42691:SF1">
    <property type="entry name" value="ASPARTATE AMINOTRANSFERASE YHDR-RELATED"/>
    <property type="match status" value="1"/>
</dbReference>
<dbReference type="InterPro" id="IPR004838">
    <property type="entry name" value="NHTrfase_class1_PyrdxlP-BS"/>
</dbReference>
<dbReference type="InterPro" id="IPR015421">
    <property type="entry name" value="PyrdxlP-dep_Trfase_major"/>
</dbReference>
<dbReference type="PROSITE" id="PS00105">
    <property type="entry name" value="AA_TRANSFER_CLASS_1"/>
    <property type="match status" value="1"/>
</dbReference>
<dbReference type="EMBL" id="CP002637">
    <property type="protein sequence ID" value="AEC00258.1"/>
    <property type="molecule type" value="Genomic_DNA"/>
</dbReference>
<dbReference type="GO" id="GO:0030170">
    <property type="term" value="F:pyridoxal phosphate binding"/>
    <property type="evidence" value="ECO:0007669"/>
    <property type="project" value="InterPro"/>
</dbReference>
<organism evidence="4 5">
    <name type="scientific">Selenomonas sputigena (strain ATCC 35185 / DSM 20758 / CCUG 44933 / VPI D19B-28)</name>
    <dbReference type="NCBI Taxonomy" id="546271"/>
    <lineage>
        <taxon>Bacteria</taxon>
        <taxon>Bacillati</taxon>
        <taxon>Bacillota</taxon>
        <taxon>Negativicutes</taxon>
        <taxon>Selenomonadales</taxon>
        <taxon>Selenomonadaceae</taxon>
        <taxon>Selenomonas</taxon>
    </lineage>
</organism>
<dbReference type="OrthoDB" id="9802328at2"/>
<dbReference type="eggNOG" id="COG0436">
    <property type="taxonomic scope" value="Bacteria"/>
</dbReference>
<reference evidence="4 5" key="1">
    <citation type="submission" date="2009-09" db="EMBL/GenBank/DDBJ databases">
        <authorList>
            <person name="Weinstock G."/>
            <person name="Sodergren E."/>
            <person name="Clifton S."/>
            <person name="Fulton L."/>
            <person name="Fulton B."/>
            <person name="Courtney L."/>
            <person name="Fronick C."/>
            <person name="Harrison M."/>
            <person name="Strong C."/>
            <person name="Farmer C."/>
            <person name="Delahaunty K."/>
            <person name="Markovic C."/>
            <person name="Hall O."/>
            <person name="Minx P."/>
            <person name="Tomlinson C."/>
            <person name="Mitreva M."/>
            <person name="Nelson J."/>
            <person name="Hou S."/>
            <person name="Wollam A."/>
            <person name="Pepin K.H."/>
            <person name="Johnson M."/>
            <person name="Bhonagiri V."/>
            <person name="Nash W.E."/>
            <person name="Warren W."/>
            <person name="Chinwalla A."/>
            <person name="Mardis E.R."/>
            <person name="Wilson R.K."/>
        </authorList>
    </citation>
    <scope>NUCLEOTIDE SEQUENCE [LARGE SCALE GENOMIC DNA]</scope>
    <source>
        <strain evidence="4">ATCC 35185</strain>
        <strain evidence="5">ATCC 35185 / DSM 20758 / VPI D19B-28</strain>
    </source>
</reference>
<dbReference type="EC" id="2.6.1.-" evidence="1"/>
<accession>C9LUB7</accession>
<dbReference type="GO" id="GO:0008483">
    <property type="term" value="F:transaminase activity"/>
    <property type="evidence" value="ECO:0007669"/>
    <property type="project" value="UniProtKB-KW"/>
</dbReference>
<dbReference type="Proteomes" id="UP000003505">
    <property type="component" value="Unassembled WGS sequence"/>
</dbReference>
<dbReference type="RefSeq" id="WP_006192128.1">
    <property type="nucleotide sequence ID" value="NC_015437.1"/>
</dbReference>
<comment type="similarity">
    <text evidence="1">Belongs to the class-I pyridoxal-phosphate-dependent aminotransferase family.</text>
</comment>
<feature type="domain" description="Aminotransferase class I/classII large" evidence="2">
    <location>
        <begin position="36"/>
        <end position="380"/>
    </location>
</feature>
<name>C9LUB7_SELS3</name>
<dbReference type="NCBIfam" id="NF005305">
    <property type="entry name" value="PRK06836.1"/>
    <property type="match status" value="1"/>
</dbReference>
<keyword evidence="1 4" id="KW-0032">Aminotransferase</keyword>
<dbReference type="AlphaFoldDB" id="C9LUB7"/>
<evidence type="ECO:0000313" key="6">
    <source>
        <dbReference type="Proteomes" id="UP000011124"/>
    </source>
</evidence>
<reference evidence="3 6" key="2">
    <citation type="submission" date="2011-04" db="EMBL/GenBank/DDBJ databases">
        <title>The complete genome of Selenomonas sputigena DSM 20758.</title>
        <authorList>
            <consortium name="US DOE Joint Genome Institute (JGI-PGF)"/>
            <person name="Lucas S."/>
            <person name="Copeland A."/>
            <person name="Lapidus A."/>
            <person name="Bruce D."/>
            <person name="Goodwin L."/>
            <person name="Pitluck S."/>
            <person name="Peters L."/>
            <person name="Kyrpides N."/>
            <person name="Mavromatis K."/>
            <person name="Ivanova N."/>
            <person name="Ovchinnikova G."/>
            <person name="Teshima H."/>
            <person name="Detter J.C."/>
            <person name="Tapia R."/>
            <person name="Han C."/>
            <person name="Land M."/>
            <person name="Hauser L."/>
            <person name="Markowitz V."/>
            <person name="Cheng J.-F."/>
            <person name="Hugenholtz P."/>
            <person name="Woyke T."/>
            <person name="Wu D."/>
            <person name="Gronow S."/>
            <person name="Wellnitz S."/>
            <person name="Schneider S."/>
            <person name="Klenk H.-P."/>
            <person name="Eisen J.A."/>
        </authorList>
    </citation>
    <scope>NUCLEOTIDE SEQUENCE [LARGE SCALE GENOMIC DNA]</scope>
    <source>
        <strain evidence="3">ATCC 35185</strain>
        <strain evidence="6">ATCC 35185 / DSM 20758 / VPI D19B-28</strain>
    </source>
</reference>
<dbReference type="Gene3D" id="3.40.640.10">
    <property type="entry name" value="Type I PLP-dependent aspartate aminotransferase-like (Major domain)"/>
    <property type="match status" value="1"/>
</dbReference>
<dbReference type="KEGG" id="ssg:Selsp_1299"/>
<dbReference type="EMBL" id="ACKP02000015">
    <property type="protein sequence ID" value="EEX77648.1"/>
    <property type="molecule type" value="Genomic_DNA"/>
</dbReference>